<dbReference type="CDD" id="cd00609">
    <property type="entry name" value="AAT_like"/>
    <property type="match status" value="1"/>
</dbReference>
<keyword evidence="9" id="KW-1185">Reference proteome</keyword>
<evidence type="ECO:0000259" key="7">
    <source>
        <dbReference type="Pfam" id="PF00155"/>
    </source>
</evidence>
<dbReference type="GO" id="GO:0030170">
    <property type="term" value="F:pyridoxal phosphate binding"/>
    <property type="evidence" value="ECO:0007669"/>
    <property type="project" value="InterPro"/>
</dbReference>
<feature type="compositionally biased region" description="Polar residues" evidence="6">
    <location>
        <begin position="1"/>
        <end position="19"/>
    </location>
</feature>
<accession>A0AAD4Q7Z0</accession>
<dbReference type="PANTHER" id="PTHR42790">
    <property type="entry name" value="AMINOTRANSFERASE"/>
    <property type="match status" value="1"/>
</dbReference>
<dbReference type="Proteomes" id="UP001201163">
    <property type="component" value="Unassembled WGS sequence"/>
</dbReference>
<dbReference type="InterPro" id="IPR015421">
    <property type="entry name" value="PyrdxlP-dep_Trfase_major"/>
</dbReference>
<protein>
    <submittedName>
        <fullName evidence="8">TdiD protein</fullName>
    </submittedName>
</protein>
<dbReference type="Pfam" id="PF00155">
    <property type="entry name" value="Aminotran_1_2"/>
    <property type="match status" value="1"/>
</dbReference>
<evidence type="ECO:0000256" key="1">
    <source>
        <dbReference type="ARBA" id="ARBA00001933"/>
    </source>
</evidence>
<keyword evidence="4" id="KW-0808">Transferase</keyword>
<dbReference type="Gene3D" id="3.40.640.10">
    <property type="entry name" value="Type I PLP-dependent aspartate aminotransferase-like (Major domain)"/>
    <property type="match status" value="1"/>
</dbReference>
<evidence type="ECO:0000313" key="8">
    <source>
        <dbReference type="EMBL" id="KAH8991270.1"/>
    </source>
</evidence>
<dbReference type="InterPro" id="IPR004839">
    <property type="entry name" value="Aminotransferase_I/II_large"/>
</dbReference>
<evidence type="ECO:0000256" key="4">
    <source>
        <dbReference type="ARBA" id="ARBA00022679"/>
    </source>
</evidence>
<comment type="cofactor">
    <cofactor evidence="1">
        <name>pyridoxal 5'-phosphate</name>
        <dbReference type="ChEBI" id="CHEBI:597326"/>
    </cofactor>
</comment>
<dbReference type="PANTHER" id="PTHR42790:SF19">
    <property type="entry name" value="KYNURENINE_ALPHA-AMINOADIPATE AMINOTRANSFERASE, MITOCHONDRIAL"/>
    <property type="match status" value="1"/>
</dbReference>
<evidence type="ECO:0000256" key="3">
    <source>
        <dbReference type="ARBA" id="ARBA00022576"/>
    </source>
</evidence>
<dbReference type="FunFam" id="3.90.1150.10:FF:000166">
    <property type="entry name" value="Kynurenine/alpha-aminoadipate aminotransferase, mitochondrial"/>
    <property type="match status" value="1"/>
</dbReference>
<evidence type="ECO:0000313" key="9">
    <source>
        <dbReference type="Proteomes" id="UP001201163"/>
    </source>
</evidence>
<keyword evidence="5" id="KW-0663">Pyridoxal phosphate</keyword>
<dbReference type="SUPFAM" id="SSF53383">
    <property type="entry name" value="PLP-dependent transferases"/>
    <property type="match status" value="1"/>
</dbReference>
<comment type="caution">
    <text evidence="8">The sequence shown here is derived from an EMBL/GenBank/DDBJ whole genome shotgun (WGS) entry which is preliminary data.</text>
</comment>
<gene>
    <name evidence="8" type="ORF">EDB92DRAFT_1861855</name>
</gene>
<dbReference type="GO" id="GO:1901605">
    <property type="term" value="P:alpha-amino acid metabolic process"/>
    <property type="evidence" value="ECO:0007669"/>
    <property type="project" value="TreeGrafter"/>
</dbReference>
<feature type="domain" description="Aminotransferase class I/classII large" evidence="7">
    <location>
        <begin position="108"/>
        <end position="449"/>
    </location>
</feature>
<dbReference type="AlphaFoldDB" id="A0AAD4Q7Z0"/>
<evidence type="ECO:0000256" key="2">
    <source>
        <dbReference type="ARBA" id="ARBA00007441"/>
    </source>
</evidence>
<keyword evidence="3" id="KW-0032">Aminotransferase</keyword>
<sequence>MANSPESTLKSTPNETGTSVGLGRIDVLPASFYVSFLSQAAKARKPSPIRGLFPLEQTPGVISLLAGKPNAALFPLTGVQFTAPRVDGSGAEEMELKVDSELLAMGLQYAPTSGIPPMVEWLTEFQELEHGRRRLEEGWRISVTAGSQDAIYKAVHALVNPGDPVLIEKPVYAGVIPMFETLLCDMIEVETDADGIVSQSLRNILDSWPSSKPKPKVLYTIPYGCNPTGATASLVRRQEVLDISRKHNVLILEDDPYYFMYFGTQPRIPSYFTLEAQTGDRSVGRVLRFDSFSKIISAGIRIGFVTGPTPLLDAMDKHTATANLQASSFAQAVVVTLLRTWGRDGFLAHVRKVADFYRAKRDVFEAAMQRHLHGLAEWNTPEAGMFFWFKLLLGENGDSGSIIQTKAFGGGVLALPGTVFFPNGERTAYVRASFSLLEEEQVDEALRRLRVVLLSEKGLSEGISS</sequence>
<reference evidence="8" key="1">
    <citation type="submission" date="2022-01" db="EMBL/GenBank/DDBJ databases">
        <title>Comparative genomics reveals a dynamic genome evolution in the ectomycorrhizal milk-cap (Lactarius) mushrooms.</title>
        <authorList>
            <consortium name="DOE Joint Genome Institute"/>
            <person name="Lebreton A."/>
            <person name="Tang N."/>
            <person name="Kuo A."/>
            <person name="LaButti K."/>
            <person name="Drula E."/>
            <person name="Barry K."/>
            <person name="Clum A."/>
            <person name="Lipzen A."/>
            <person name="Mousain D."/>
            <person name="Ng V."/>
            <person name="Wang R."/>
            <person name="Wang X."/>
            <person name="Dai Y."/>
            <person name="Henrissat B."/>
            <person name="Grigoriev I.V."/>
            <person name="Guerin-Laguette A."/>
            <person name="Yu F."/>
            <person name="Martin F.M."/>
        </authorList>
    </citation>
    <scope>NUCLEOTIDE SEQUENCE</scope>
    <source>
        <strain evidence="8">QP</strain>
    </source>
</reference>
<dbReference type="GO" id="GO:0008483">
    <property type="term" value="F:transaminase activity"/>
    <property type="evidence" value="ECO:0007669"/>
    <property type="project" value="UniProtKB-KW"/>
</dbReference>
<organism evidence="8 9">
    <name type="scientific">Lactarius akahatsu</name>
    <dbReference type="NCBI Taxonomy" id="416441"/>
    <lineage>
        <taxon>Eukaryota</taxon>
        <taxon>Fungi</taxon>
        <taxon>Dikarya</taxon>
        <taxon>Basidiomycota</taxon>
        <taxon>Agaricomycotina</taxon>
        <taxon>Agaricomycetes</taxon>
        <taxon>Russulales</taxon>
        <taxon>Russulaceae</taxon>
        <taxon>Lactarius</taxon>
    </lineage>
</organism>
<proteinExistence type="inferred from homology"/>
<evidence type="ECO:0000256" key="5">
    <source>
        <dbReference type="ARBA" id="ARBA00022898"/>
    </source>
</evidence>
<dbReference type="EMBL" id="JAKELL010000027">
    <property type="protein sequence ID" value="KAH8991270.1"/>
    <property type="molecule type" value="Genomic_DNA"/>
</dbReference>
<evidence type="ECO:0000256" key="6">
    <source>
        <dbReference type="SAM" id="MobiDB-lite"/>
    </source>
</evidence>
<dbReference type="InterPro" id="IPR050859">
    <property type="entry name" value="Class-I_PLP-dep_aminotransf"/>
</dbReference>
<comment type="similarity">
    <text evidence="2">Belongs to the class-I pyridoxal-phosphate-dependent aminotransferase family.</text>
</comment>
<feature type="region of interest" description="Disordered" evidence="6">
    <location>
        <begin position="1"/>
        <end position="20"/>
    </location>
</feature>
<name>A0AAD4Q7Z0_9AGAM</name>
<dbReference type="InterPro" id="IPR015424">
    <property type="entry name" value="PyrdxlP-dep_Trfase"/>
</dbReference>